<dbReference type="GeneID" id="72005785"/>
<protein>
    <submittedName>
        <fullName evidence="2">Uncharacterized protein</fullName>
    </submittedName>
</protein>
<keyword evidence="3" id="KW-1185">Reference proteome</keyword>
<gene>
    <name evidence="2" type="ORF">C8Q71DRAFT_784920</name>
</gene>
<accession>A0ABQ8K258</accession>
<name>A0ABQ8K258_9APHY</name>
<evidence type="ECO:0000313" key="2">
    <source>
        <dbReference type="EMBL" id="KAH9830568.1"/>
    </source>
</evidence>
<sequence length="161" mass="17331">MRRHNSGGSRQVPHAPPRTRIRRKSEGANAVGPPHRPQCPFHSRIRSSTASVLEERIQSPKHSASSDLLPSESHTRTRRTRKHPASLPSCRAEPESRGARSVGGVLSSPFTSLPLLPSPRVRTTRAHGTRPASSPSLRPRADAGSGSGSGSGAPWRGRRGR</sequence>
<dbReference type="EMBL" id="JADCUA010000030">
    <property type="protein sequence ID" value="KAH9830568.1"/>
    <property type="molecule type" value="Genomic_DNA"/>
</dbReference>
<reference evidence="2 3" key="1">
    <citation type="journal article" date="2021" name="Environ. Microbiol.">
        <title>Gene family expansions and transcriptome signatures uncover fungal adaptations to wood decay.</title>
        <authorList>
            <person name="Hage H."/>
            <person name="Miyauchi S."/>
            <person name="Viragh M."/>
            <person name="Drula E."/>
            <person name="Min B."/>
            <person name="Chaduli D."/>
            <person name="Navarro D."/>
            <person name="Favel A."/>
            <person name="Norest M."/>
            <person name="Lesage-Meessen L."/>
            <person name="Balint B."/>
            <person name="Merenyi Z."/>
            <person name="de Eugenio L."/>
            <person name="Morin E."/>
            <person name="Martinez A.T."/>
            <person name="Baldrian P."/>
            <person name="Stursova M."/>
            <person name="Martinez M.J."/>
            <person name="Novotny C."/>
            <person name="Magnuson J.K."/>
            <person name="Spatafora J.W."/>
            <person name="Maurice S."/>
            <person name="Pangilinan J."/>
            <person name="Andreopoulos W."/>
            <person name="LaButti K."/>
            <person name="Hundley H."/>
            <person name="Na H."/>
            <person name="Kuo A."/>
            <person name="Barry K."/>
            <person name="Lipzen A."/>
            <person name="Henrissat B."/>
            <person name="Riley R."/>
            <person name="Ahrendt S."/>
            <person name="Nagy L.G."/>
            <person name="Grigoriev I.V."/>
            <person name="Martin F."/>
            <person name="Rosso M.N."/>
        </authorList>
    </citation>
    <scope>NUCLEOTIDE SEQUENCE [LARGE SCALE GENOMIC DNA]</scope>
    <source>
        <strain evidence="2 3">CIRM-BRFM 1785</strain>
    </source>
</reference>
<feature type="compositionally biased region" description="Low complexity" evidence="1">
    <location>
        <begin position="106"/>
        <end position="119"/>
    </location>
</feature>
<proteinExistence type="predicted"/>
<evidence type="ECO:0000313" key="3">
    <source>
        <dbReference type="Proteomes" id="UP000814176"/>
    </source>
</evidence>
<evidence type="ECO:0000256" key="1">
    <source>
        <dbReference type="SAM" id="MobiDB-lite"/>
    </source>
</evidence>
<dbReference type="RefSeq" id="XP_047773863.1">
    <property type="nucleotide sequence ID" value="XM_047925053.1"/>
</dbReference>
<comment type="caution">
    <text evidence="2">The sequence shown here is derived from an EMBL/GenBank/DDBJ whole genome shotgun (WGS) entry which is preliminary data.</text>
</comment>
<dbReference type="Proteomes" id="UP000814176">
    <property type="component" value="Unassembled WGS sequence"/>
</dbReference>
<feature type="region of interest" description="Disordered" evidence="1">
    <location>
        <begin position="1"/>
        <end position="161"/>
    </location>
</feature>
<organism evidence="2 3">
    <name type="scientific">Rhodofomes roseus</name>
    <dbReference type="NCBI Taxonomy" id="34475"/>
    <lineage>
        <taxon>Eukaryota</taxon>
        <taxon>Fungi</taxon>
        <taxon>Dikarya</taxon>
        <taxon>Basidiomycota</taxon>
        <taxon>Agaricomycotina</taxon>
        <taxon>Agaricomycetes</taxon>
        <taxon>Polyporales</taxon>
        <taxon>Rhodofomes</taxon>
    </lineage>
</organism>